<dbReference type="STRING" id="1841860.GCA_900157375_03215"/>
<protein>
    <submittedName>
        <fullName evidence="2">Ketosteroid isomerase-related protein</fullName>
    </submittedName>
</protein>
<dbReference type="GO" id="GO:0016853">
    <property type="term" value="F:isomerase activity"/>
    <property type="evidence" value="ECO:0007669"/>
    <property type="project" value="UniProtKB-KW"/>
</dbReference>
<evidence type="ECO:0000313" key="3">
    <source>
        <dbReference type="Proteomes" id="UP000240988"/>
    </source>
</evidence>
<name>A0A2U3NV60_9MYCO</name>
<dbReference type="SUPFAM" id="SSF54427">
    <property type="entry name" value="NTF2-like"/>
    <property type="match status" value="1"/>
</dbReference>
<reference evidence="2 3" key="1">
    <citation type="submission" date="2017-01" db="EMBL/GenBank/DDBJ databases">
        <authorList>
            <consortium name="Urmite Genomes"/>
        </authorList>
    </citation>
    <scope>NUCLEOTIDE SEQUENCE [LARGE SCALE GENOMIC DNA]</scope>
    <source>
        <strain evidence="2 3">AB57</strain>
    </source>
</reference>
<dbReference type="InterPro" id="IPR032710">
    <property type="entry name" value="NTF2-like_dom_sf"/>
</dbReference>
<organism evidence="2 3">
    <name type="scientific">Mycobacterium rhizamassiliense</name>
    <dbReference type="NCBI Taxonomy" id="1841860"/>
    <lineage>
        <taxon>Bacteria</taxon>
        <taxon>Bacillati</taxon>
        <taxon>Actinomycetota</taxon>
        <taxon>Actinomycetes</taxon>
        <taxon>Mycobacteriales</taxon>
        <taxon>Mycobacteriaceae</taxon>
        <taxon>Mycobacterium</taxon>
    </lineage>
</organism>
<dbReference type="EMBL" id="FUFA01000004">
    <property type="protein sequence ID" value="SPM35388.1"/>
    <property type="molecule type" value="Genomic_DNA"/>
</dbReference>
<keyword evidence="3" id="KW-1185">Reference proteome</keyword>
<dbReference type="OrthoDB" id="8684708at2"/>
<keyword evidence="2" id="KW-0413">Isomerase</keyword>
<gene>
    <name evidence="2" type="ORF">MRAB57_3213</name>
</gene>
<dbReference type="AlphaFoldDB" id="A0A2U3NV60"/>
<accession>A0A2U3NV60</accession>
<evidence type="ECO:0000313" key="2">
    <source>
        <dbReference type="EMBL" id="SPM35388.1"/>
    </source>
</evidence>
<dbReference type="RefSeq" id="WP_077088246.1">
    <property type="nucleotide sequence ID" value="NZ_LT721901.1"/>
</dbReference>
<dbReference type="Pfam" id="PF12680">
    <property type="entry name" value="SnoaL_2"/>
    <property type="match status" value="1"/>
</dbReference>
<proteinExistence type="predicted"/>
<sequence>MTTQLRLDPLISAHIAAINSFDVDAIMETFADDALVNDFSREFWGSEHIRAFIAKEFVGDRVTVEPVEMVVNAGMLCVRCRYDGDYDKTGLPDPLIMTNYFRLRDRKIVSLLIIKNTQPQY</sequence>
<dbReference type="Proteomes" id="UP000240988">
    <property type="component" value="Unassembled WGS sequence"/>
</dbReference>
<evidence type="ECO:0000259" key="1">
    <source>
        <dbReference type="Pfam" id="PF12680"/>
    </source>
</evidence>
<feature type="domain" description="SnoaL-like" evidence="1">
    <location>
        <begin position="13"/>
        <end position="110"/>
    </location>
</feature>
<dbReference type="Gene3D" id="3.10.450.50">
    <property type="match status" value="1"/>
</dbReference>
<dbReference type="InterPro" id="IPR037401">
    <property type="entry name" value="SnoaL-like"/>
</dbReference>